<comment type="caution">
    <text evidence="2">The sequence shown here is derived from an EMBL/GenBank/DDBJ whole genome shotgun (WGS) entry which is preliminary data.</text>
</comment>
<name>A0A8J2MYZ5_COTCN</name>
<evidence type="ECO:0000313" key="2">
    <source>
        <dbReference type="EMBL" id="CAG5106304.1"/>
    </source>
</evidence>
<proteinExistence type="predicted"/>
<feature type="transmembrane region" description="Helical" evidence="1">
    <location>
        <begin position="191"/>
        <end position="208"/>
    </location>
</feature>
<feature type="transmembrane region" description="Helical" evidence="1">
    <location>
        <begin position="161"/>
        <end position="179"/>
    </location>
</feature>
<dbReference type="AlphaFoldDB" id="A0A8J2MYZ5"/>
<dbReference type="OrthoDB" id="7627565at2759"/>
<protein>
    <submittedName>
        <fullName evidence="2">Uncharacterized protein</fullName>
    </submittedName>
</protein>
<gene>
    <name evidence="2" type="ORF">HICCMSTLAB_LOCUS12193</name>
</gene>
<feature type="transmembrane region" description="Helical" evidence="1">
    <location>
        <begin position="39"/>
        <end position="62"/>
    </location>
</feature>
<reference evidence="2" key="1">
    <citation type="submission" date="2021-04" db="EMBL/GenBank/DDBJ databases">
        <authorList>
            <person name="Chebbi M.A.C M."/>
        </authorList>
    </citation>
    <scope>NUCLEOTIDE SEQUENCE</scope>
</reference>
<accession>A0A8J2MYZ5</accession>
<keyword evidence="1" id="KW-0812">Transmembrane</keyword>
<sequence>MDTWSLRLYSWLSDINSSLSLLKIHKKIVNNYSLQSSNFPLTIILLWVILYAVYTKCLHLLFRRMQYPLLIRRRIIDGVWTICFAISSIIYLKLLVPELLDSTCLSRRPRYLDLGFVLHKTFYLHRGIIEILTHGSWLQGIINLLFCITIHSSSEQKSFDIAIKLLYCKAILSIIINTCRVISSVKNKRRLLIIKLLLIAHFSNWMYVNYIIIPDLKIGNSKGLKTDWLILFCLWIWLFLELFNEMSNVRLAFKNSNHKIEAYLFPPPTEEMIEIKNICKKLRERSANQDYDLTNDKKKAELWQTLCCAMTLKKKAKRMREAKNKLDLNQRE</sequence>
<keyword evidence="3" id="KW-1185">Reference proteome</keyword>
<keyword evidence="1" id="KW-0472">Membrane</keyword>
<feature type="transmembrane region" description="Helical" evidence="1">
    <location>
        <begin position="74"/>
        <end position="92"/>
    </location>
</feature>
<evidence type="ECO:0000256" key="1">
    <source>
        <dbReference type="SAM" id="Phobius"/>
    </source>
</evidence>
<organism evidence="2 3">
    <name type="scientific">Cotesia congregata</name>
    <name type="common">Parasitoid wasp</name>
    <name type="synonym">Apanteles congregatus</name>
    <dbReference type="NCBI Taxonomy" id="51543"/>
    <lineage>
        <taxon>Eukaryota</taxon>
        <taxon>Metazoa</taxon>
        <taxon>Ecdysozoa</taxon>
        <taxon>Arthropoda</taxon>
        <taxon>Hexapoda</taxon>
        <taxon>Insecta</taxon>
        <taxon>Pterygota</taxon>
        <taxon>Neoptera</taxon>
        <taxon>Endopterygota</taxon>
        <taxon>Hymenoptera</taxon>
        <taxon>Apocrita</taxon>
        <taxon>Ichneumonoidea</taxon>
        <taxon>Braconidae</taxon>
        <taxon>Microgastrinae</taxon>
        <taxon>Cotesia</taxon>
    </lineage>
</organism>
<feature type="transmembrane region" description="Helical" evidence="1">
    <location>
        <begin position="228"/>
        <end position="244"/>
    </location>
</feature>
<evidence type="ECO:0000313" key="3">
    <source>
        <dbReference type="Proteomes" id="UP000786811"/>
    </source>
</evidence>
<dbReference type="Proteomes" id="UP000786811">
    <property type="component" value="Unassembled WGS sequence"/>
</dbReference>
<dbReference type="EMBL" id="CAJNRD030001124">
    <property type="protein sequence ID" value="CAG5106304.1"/>
    <property type="molecule type" value="Genomic_DNA"/>
</dbReference>
<keyword evidence="1" id="KW-1133">Transmembrane helix</keyword>